<keyword evidence="2" id="KW-1185">Reference proteome</keyword>
<name>A0AA41UFX4_9HYPH</name>
<dbReference type="RefSeq" id="WP_182397408.1">
    <property type="nucleotide sequence ID" value="NZ_JAKETQ010000001.1"/>
</dbReference>
<protein>
    <submittedName>
        <fullName evidence="1">Uncharacterized protein</fullName>
    </submittedName>
</protein>
<reference evidence="1" key="1">
    <citation type="submission" date="2022-03" db="EMBL/GenBank/DDBJ databases">
        <title>The complete genome sequence of a Methyloterrigena soli.</title>
        <authorList>
            <person name="Zi Z."/>
        </authorList>
    </citation>
    <scope>NUCLEOTIDE SEQUENCE</scope>
    <source>
        <strain evidence="1">M48</strain>
    </source>
</reference>
<accession>A0AA41UFX4</accession>
<dbReference type="AlphaFoldDB" id="A0AA41UFX4"/>
<evidence type="ECO:0000313" key="2">
    <source>
        <dbReference type="Proteomes" id="UP001156140"/>
    </source>
</evidence>
<organism evidence="1 2">
    <name type="scientific">Paradevosia shaoguanensis</name>
    <dbReference type="NCBI Taxonomy" id="1335043"/>
    <lineage>
        <taxon>Bacteria</taxon>
        <taxon>Pseudomonadati</taxon>
        <taxon>Pseudomonadota</taxon>
        <taxon>Alphaproteobacteria</taxon>
        <taxon>Hyphomicrobiales</taxon>
        <taxon>Devosiaceae</taxon>
        <taxon>Paradevosia</taxon>
    </lineage>
</organism>
<dbReference type="Proteomes" id="UP001156140">
    <property type="component" value="Unassembled WGS sequence"/>
</dbReference>
<sequence>MNTANLQLEGLYVAMAALVEAIRQKGLLDAEEIEAALLRAEEIAPRRSEPMPEANIAAIKFPARLLRVANRAAANGEHLSFEDMTRRVRGVQGAPRQKLTESEYLELAQDQIRDTDA</sequence>
<evidence type="ECO:0000313" key="1">
    <source>
        <dbReference type="EMBL" id="MCI0126821.1"/>
    </source>
</evidence>
<proteinExistence type="predicted"/>
<gene>
    <name evidence="1" type="ORF">ML536_08275</name>
</gene>
<dbReference type="EMBL" id="JALAZD010000001">
    <property type="protein sequence ID" value="MCI0126821.1"/>
    <property type="molecule type" value="Genomic_DNA"/>
</dbReference>
<comment type="caution">
    <text evidence="1">The sequence shown here is derived from an EMBL/GenBank/DDBJ whole genome shotgun (WGS) entry which is preliminary data.</text>
</comment>